<protein>
    <submittedName>
        <fullName evidence="1">Uncharacterized protein</fullName>
    </submittedName>
</protein>
<dbReference type="Proteomes" id="UP000001784">
    <property type="component" value="Chromosome"/>
</dbReference>
<dbReference type="HOGENOM" id="CLU_2541401_0_0_7"/>
<sequence>MERRQRPIGWSANIPSLEPILWVGPPWLESVTSGGDGHPAEKEARAASLLSKDGSGCVLPWRRAVSEEKCRCRQLSTSSHEVD</sequence>
<evidence type="ECO:0000313" key="1">
    <source>
        <dbReference type="EMBL" id="ABK16677.1"/>
    </source>
</evidence>
<dbReference type="KEGG" id="sfu:Sfum_0981"/>
<keyword evidence="2" id="KW-1185">Reference proteome</keyword>
<dbReference type="AlphaFoldDB" id="A0LGX5"/>
<dbReference type="EMBL" id="CP000478">
    <property type="protein sequence ID" value="ABK16677.1"/>
    <property type="molecule type" value="Genomic_DNA"/>
</dbReference>
<evidence type="ECO:0000313" key="2">
    <source>
        <dbReference type="Proteomes" id="UP000001784"/>
    </source>
</evidence>
<reference evidence="1 2" key="1">
    <citation type="submission" date="2006-10" db="EMBL/GenBank/DDBJ databases">
        <title>Complete sequence of Syntrophobacter fumaroxidans MPOB.</title>
        <authorList>
            <consortium name="US DOE Joint Genome Institute"/>
            <person name="Copeland A."/>
            <person name="Lucas S."/>
            <person name="Lapidus A."/>
            <person name="Barry K."/>
            <person name="Detter J.C."/>
            <person name="Glavina del Rio T."/>
            <person name="Hammon N."/>
            <person name="Israni S."/>
            <person name="Pitluck S."/>
            <person name="Goltsman E.G."/>
            <person name="Martinez M."/>
            <person name="Schmutz J."/>
            <person name="Larimer F."/>
            <person name="Land M."/>
            <person name="Hauser L."/>
            <person name="Kyrpides N."/>
            <person name="Kim E."/>
            <person name="Boone D.R."/>
            <person name="Brockman F."/>
            <person name="Culley D."/>
            <person name="Ferry J."/>
            <person name="Gunsalus R."/>
            <person name="McInerney M.J."/>
            <person name="Morrison M."/>
            <person name="Plugge C."/>
            <person name="Rohlin L."/>
            <person name="Scholten J."/>
            <person name="Sieber J."/>
            <person name="Stams A.J.M."/>
            <person name="Worm P."/>
            <person name="Henstra A.M."/>
            <person name="Richardson P."/>
        </authorList>
    </citation>
    <scope>NUCLEOTIDE SEQUENCE [LARGE SCALE GENOMIC DNA]</scope>
    <source>
        <strain evidence="2">DSM 10017 / MPOB</strain>
    </source>
</reference>
<proteinExistence type="predicted"/>
<accession>A0LGX5</accession>
<organism evidence="1 2">
    <name type="scientific">Syntrophobacter fumaroxidans (strain DSM 10017 / MPOB)</name>
    <dbReference type="NCBI Taxonomy" id="335543"/>
    <lineage>
        <taxon>Bacteria</taxon>
        <taxon>Pseudomonadati</taxon>
        <taxon>Thermodesulfobacteriota</taxon>
        <taxon>Syntrophobacteria</taxon>
        <taxon>Syntrophobacterales</taxon>
        <taxon>Syntrophobacteraceae</taxon>
        <taxon>Syntrophobacter</taxon>
    </lineage>
</organism>
<dbReference type="InParanoid" id="A0LGX5"/>
<gene>
    <name evidence="1" type="ordered locus">Sfum_0981</name>
</gene>
<name>A0LGX5_SYNFM</name>